<evidence type="ECO:0000256" key="1">
    <source>
        <dbReference type="SAM" id="Coils"/>
    </source>
</evidence>
<feature type="region of interest" description="Disordered" evidence="2">
    <location>
        <begin position="460"/>
        <end position="494"/>
    </location>
</feature>
<feature type="compositionally biased region" description="Polar residues" evidence="2">
    <location>
        <begin position="469"/>
        <end position="478"/>
    </location>
</feature>
<feature type="compositionally biased region" description="Polar residues" evidence="2">
    <location>
        <begin position="880"/>
        <end position="898"/>
    </location>
</feature>
<keyword evidence="1" id="KW-0175">Coiled coil</keyword>
<feature type="region of interest" description="Disordered" evidence="2">
    <location>
        <begin position="172"/>
        <end position="200"/>
    </location>
</feature>
<keyword evidence="5" id="KW-1185">Reference proteome</keyword>
<proteinExistence type="predicted"/>
<feature type="region of interest" description="Disordered" evidence="2">
    <location>
        <begin position="606"/>
        <end position="695"/>
    </location>
</feature>
<feature type="region of interest" description="Disordered" evidence="2">
    <location>
        <begin position="858"/>
        <end position="898"/>
    </location>
</feature>
<feature type="region of interest" description="Disordered" evidence="2">
    <location>
        <begin position="770"/>
        <end position="792"/>
    </location>
</feature>
<reference evidence="4" key="1">
    <citation type="submission" date="2023-07" db="EMBL/GenBank/DDBJ databases">
        <title>Chromosome-level genome assembly of Artemia franciscana.</title>
        <authorList>
            <person name="Jo E."/>
        </authorList>
    </citation>
    <scope>NUCLEOTIDE SEQUENCE</scope>
    <source>
        <tissue evidence="4">Whole body</tissue>
    </source>
</reference>
<organism evidence="4 5">
    <name type="scientific">Artemia franciscana</name>
    <name type="common">Brine shrimp</name>
    <name type="synonym">Artemia sanfranciscana</name>
    <dbReference type="NCBI Taxonomy" id="6661"/>
    <lineage>
        <taxon>Eukaryota</taxon>
        <taxon>Metazoa</taxon>
        <taxon>Ecdysozoa</taxon>
        <taxon>Arthropoda</taxon>
        <taxon>Crustacea</taxon>
        <taxon>Branchiopoda</taxon>
        <taxon>Anostraca</taxon>
        <taxon>Artemiidae</taxon>
        <taxon>Artemia</taxon>
    </lineage>
</organism>
<dbReference type="PANTHER" id="PTHR47667:SF1">
    <property type="entry name" value="REGULATOR OF TY1 TRANSPOSITION PROTEIN 107"/>
    <property type="match status" value="1"/>
</dbReference>
<feature type="compositionally biased region" description="Low complexity" evidence="2">
    <location>
        <begin position="413"/>
        <end position="432"/>
    </location>
</feature>
<feature type="compositionally biased region" description="Low complexity" evidence="2">
    <location>
        <begin position="650"/>
        <end position="667"/>
    </location>
</feature>
<dbReference type="InterPro" id="IPR036420">
    <property type="entry name" value="BRCT_dom_sf"/>
</dbReference>
<sequence>MFSSVKYCCTGSIPSNIEKALIDGGAKKPSSISGLMTHLIAGENPDPTDIEETLDLYNKPVVTPKWVLHSVYSQKLLPVEVFRHEQGLFSKFKFCLLNSPIEDVRNLWAMIAYHGGRSCFQLTDDVTHVIVTSTEDVLYGKVTGMDREIKVITPDWIVDCVSSRKLHNEKDYSPALLIQPPRKETIPPKEPTPPPYSVKEHPTLSQVLKESLPESHHVKEPVPQPHHARETIPPSQMLVNQEPNQVDMQKQIEKLGIEQNPRIEMQSLSQQGIQKQQMQQKDVIRSEQKPVAQPLAGTEQVRQQQQQPVQLAQNVQQVPQEKQLTPQQYHLQQIQLAVQQHLSLLTNSPISNEQKATMTQKFQLCKDTNELQLCIITVRKLLVEHNVLPASVLQDPRVLLQLPPQMGQTRPGAPLQRLSLQQQQPRQQAQRPGLLQQQLQGQIPVVRQNLGHPRMIHNVTRQPIPAIPRNNQESSIQQRLEVPQQQPTPQQSQQNVINTALDIPPNRPQNLNNFTKELQSVRVQPQSQTIQQFQRGQPQSAPSHQVQAAQLQLQQALVNVQKANQQITSQSQQVVTSQQSVQFQQQQLILKQQQAGQTQQAQSITFTQQVRQSQPRSQAPQVQSRQAPQEGRKHPISQMRMPSNLPPHLQQQNWQQQSQQSSAQSSSNLLEQRQGPNTVAQQSASVGQAPQRQQQIPTIEEQQAIQYYISKLSPEQFKQLNTSVLQRLDDTTRKQLQEMQQHAKSLFIQRILLQDPGFKAKMHVIIQQMQQQKTPQASTSEVSQGDGKPIGPQPTVAQIRQPGSAGQVPLARIVHGQIVLPPGTNLTEQQKQALIQQQLQIQQQQAAARAGAQGQQFQGLQAQNQGNAQNQGQQQQNAAPVSTQIPATGAPSQFSQQVQRMSIPQQILRQVVNNQENQVIRVSLPQQQQQPSVVQQKVVQQVQLPLNTHQNVTQQHVQIQQQQVQNQQQLVQNQPQQLQNQQQQVQNQQQQAQNQQQQAQNQQQQ</sequence>
<dbReference type="InterPro" id="IPR001357">
    <property type="entry name" value="BRCT_dom"/>
</dbReference>
<accession>A0AA88H868</accession>
<protein>
    <recommendedName>
        <fullName evidence="3">BRCT domain-containing protein</fullName>
    </recommendedName>
</protein>
<dbReference type="CDD" id="cd17714">
    <property type="entry name" value="BRCT_PAXIP1_rpt1"/>
    <property type="match status" value="1"/>
</dbReference>
<dbReference type="PANTHER" id="PTHR47667">
    <property type="entry name" value="REGULATOR OF TY1 TRANSPOSITION PROTEIN 107"/>
    <property type="match status" value="1"/>
</dbReference>
<name>A0AA88H868_ARTSF</name>
<feature type="compositionally biased region" description="Low complexity" evidence="2">
    <location>
        <begin position="858"/>
        <end position="879"/>
    </location>
</feature>
<feature type="domain" description="BRCT" evidence="3">
    <location>
        <begin position="1"/>
        <end position="84"/>
    </location>
</feature>
<dbReference type="PROSITE" id="PS50172">
    <property type="entry name" value="BRCT"/>
    <property type="match status" value="2"/>
</dbReference>
<dbReference type="Gene3D" id="3.40.50.10190">
    <property type="entry name" value="BRCT domain"/>
    <property type="match status" value="2"/>
</dbReference>
<feature type="coiled-coil region" evidence="1">
    <location>
        <begin position="546"/>
        <end position="573"/>
    </location>
</feature>
<gene>
    <name evidence="4" type="ORF">QYM36_017743</name>
</gene>
<feature type="compositionally biased region" description="Polar residues" evidence="2">
    <location>
        <begin position="525"/>
        <end position="544"/>
    </location>
</feature>
<dbReference type="AlphaFoldDB" id="A0AA88H868"/>
<feature type="region of interest" description="Disordered" evidence="2">
    <location>
        <begin position="403"/>
        <end position="432"/>
    </location>
</feature>
<feature type="region of interest" description="Disordered" evidence="2">
    <location>
        <begin position="525"/>
        <end position="545"/>
    </location>
</feature>
<evidence type="ECO:0000259" key="3">
    <source>
        <dbReference type="PROSITE" id="PS50172"/>
    </source>
</evidence>
<feature type="non-terminal residue" evidence="4">
    <location>
        <position position="1005"/>
    </location>
</feature>
<feature type="compositionally biased region" description="Polar residues" evidence="2">
    <location>
        <begin position="773"/>
        <end position="783"/>
    </location>
</feature>
<feature type="compositionally biased region" description="Low complexity" evidence="2">
    <location>
        <begin position="483"/>
        <end position="494"/>
    </location>
</feature>
<feature type="domain" description="BRCT" evidence="3">
    <location>
        <begin position="84"/>
        <end position="174"/>
    </location>
</feature>
<feature type="compositionally biased region" description="Polar residues" evidence="2">
    <location>
        <begin position="668"/>
        <end position="695"/>
    </location>
</feature>
<dbReference type="SUPFAM" id="SSF52113">
    <property type="entry name" value="BRCT domain"/>
    <property type="match status" value="2"/>
</dbReference>
<dbReference type="EMBL" id="JAVRJZ010000061">
    <property type="protein sequence ID" value="KAK2703923.1"/>
    <property type="molecule type" value="Genomic_DNA"/>
</dbReference>
<dbReference type="SMART" id="SM00292">
    <property type="entry name" value="BRCT"/>
    <property type="match status" value="2"/>
</dbReference>
<feature type="coiled-coil region" evidence="1">
    <location>
        <begin position="971"/>
        <end position="1005"/>
    </location>
</feature>
<evidence type="ECO:0000313" key="4">
    <source>
        <dbReference type="EMBL" id="KAK2703923.1"/>
    </source>
</evidence>
<dbReference type="Pfam" id="PF00533">
    <property type="entry name" value="BRCT"/>
    <property type="match status" value="1"/>
</dbReference>
<comment type="caution">
    <text evidence="4">The sequence shown here is derived from an EMBL/GenBank/DDBJ whole genome shotgun (WGS) entry which is preliminary data.</text>
</comment>
<dbReference type="Proteomes" id="UP001187531">
    <property type="component" value="Unassembled WGS sequence"/>
</dbReference>
<evidence type="ECO:0000256" key="2">
    <source>
        <dbReference type="SAM" id="MobiDB-lite"/>
    </source>
</evidence>
<evidence type="ECO:0000313" key="5">
    <source>
        <dbReference type="Proteomes" id="UP001187531"/>
    </source>
</evidence>
<feature type="compositionally biased region" description="Polar residues" evidence="2">
    <location>
        <begin position="606"/>
        <end position="627"/>
    </location>
</feature>
<dbReference type="InterPro" id="IPR053036">
    <property type="entry name" value="CellCycle_DNARepair_Reg"/>
</dbReference>